<feature type="transmembrane region" description="Helical" evidence="1">
    <location>
        <begin position="35"/>
        <end position="52"/>
    </location>
</feature>
<dbReference type="EMBL" id="JABWDU010000005">
    <property type="protein sequence ID" value="NVD41386.1"/>
    <property type="molecule type" value="Genomic_DNA"/>
</dbReference>
<accession>A0A7Y6UPD7</accession>
<sequence length="85" mass="9426">MAQLIGAIIVMTFTSILIGWIIRKLSDMSIFASRLIGLTIMMFVAPTLYFLASGTPYFQAFFTYGLGALIAGAIFYFSRSKRQPS</sequence>
<gene>
    <name evidence="2" type="ORF">HT585_21180</name>
</gene>
<feature type="transmembrane region" description="Helical" evidence="1">
    <location>
        <begin position="6"/>
        <end position="23"/>
    </location>
</feature>
<keyword evidence="3" id="KW-1185">Reference proteome</keyword>
<dbReference type="RefSeq" id="WP_176354800.1">
    <property type="nucleotide sequence ID" value="NZ_JABWDU010000005.1"/>
</dbReference>
<evidence type="ECO:0000313" key="3">
    <source>
        <dbReference type="Proteomes" id="UP000520198"/>
    </source>
</evidence>
<dbReference type="AlphaFoldDB" id="A0A7Y6UPD7"/>
<comment type="caution">
    <text evidence="2">The sequence shown here is derived from an EMBL/GenBank/DDBJ whole genome shotgun (WGS) entry which is preliminary data.</text>
</comment>
<protein>
    <submittedName>
        <fullName evidence="2">Uncharacterized protein</fullName>
    </submittedName>
</protein>
<feature type="transmembrane region" description="Helical" evidence="1">
    <location>
        <begin position="58"/>
        <end position="77"/>
    </location>
</feature>
<evidence type="ECO:0000313" key="2">
    <source>
        <dbReference type="EMBL" id="NVD41386.1"/>
    </source>
</evidence>
<keyword evidence="1" id="KW-0472">Membrane</keyword>
<keyword evidence="1" id="KW-0812">Transmembrane</keyword>
<dbReference type="Proteomes" id="UP000520198">
    <property type="component" value="Unassembled WGS sequence"/>
</dbReference>
<organism evidence="2 3">
    <name type="scientific">Ensifer oleiphilus</name>
    <dbReference type="NCBI Taxonomy" id="2742698"/>
    <lineage>
        <taxon>Bacteria</taxon>
        <taxon>Pseudomonadati</taxon>
        <taxon>Pseudomonadota</taxon>
        <taxon>Alphaproteobacteria</taxon>
        <taxon>Hyphomicrobiales</taxon>
        <taxon>Rhizobiaceae</taxon>
        <taxon>Sinorhizobium/Ensifer group</taxon>
        <taxon>Ensifer</taxon>
    </lineage>
</organism>
<name>A0A7Y6UPD7_9HYPH</name>
<reference evidence="2 3" key="1">
    <citation type="submission" date="2020-06" db="EMBL/GenBank/DDBJ databases">
        <authorList>
            <person name="Grouzdev D.S."/>
        </authorList>
    </citation>
    <scope>NUCLEOTIDE SEQUENCE [LARGE SCALE GENOMIC DNA]</scope>
    <source>
        <strain evidence="2 3">HO-A22</strain>
    </source>
</reference>
<keyword evidence="1" id="KW-1133">Transmembrane helix</keyword>
<evidence type="ECO:0000256" key="1">
    <source>
        <dbReference type="SAM" id="Phobius"/>
    </source>
</evidence>
<proteinExistence type="predicted"/>